<keyword evidence="3 9" id="KW-0812">Transmembrane</keyword>
<feature type="transmembrane region" description="Helical" evidence="10">
    <location>
        <begin position="202"/>
        <end position="220"/>
    </location>
</feature>
<dbReference type="InterPro" id="IPR017452">
    <property type="entry name" value="GPCR_Rhodpsn_7TM"/>
</dbReference>
<dbReference type="GO" id="GO:0005886">
    <property type="term" value="C:plasma membrane"/>
    <property type="evidence" value="ECO:0007669"/>
    <property type="project" value="UniProtKB-SubCell"/>
</dbReference>
<evidence type="ECO:0000313" key="12">
    <source>
        <dbReference type="Ensembl" id="ENSOMYP00000083813.2"/>
    </source>
</evidence>
<evidence type="ECO:0000256" key="9">
    <source>
        <dbReference type="RuleBase" id="RU000688"/>
    </source>
</evidence>
<feature type="transmembrane region" description="Helical" evidence="10">
    <location>
        <begin position="15"/>
        <end position="39"/>
    </location>
</feature>
<keyword evidence="4 10" id="KW-1133">Transmembrane helix</keyword>
<evidence type="ECO:0000256" key="6">
    <source>
        <dbReference type="ARBA" id="ARBA00023136"/>
    </source>
</evidence>
<dbReference type="GO" id="GO:0004930">
    <property type="term" value="F:G protein-coupled receptor activity"/>
    <property type="evidence" value="ECO:0007669"/>
    <property type="project" value="UniProtKB-KW"/>
</dbReference>
<dbReference type="Gene3D" id="1.20.1070.10">
    <property type="entry name" value="Rhodopsin 7-helix transmembrane proteins"/>
    <property type="match status" value="2"/>
</dbReference>
<feature type="transmembrane region" description="Helical" evidence="10">
    <location>
        <begin position="91"/>
        <end position="110"/>
    </location>
</feature>
<keyword evidence="2" id="KW-1003">Cell membrane</keyword>
<evidence type="ECO:0000256" key="7">
    <source>
        <dbReference type="ARBA" id="ARBA00023170"/>
    </source>
</evidence>
<dbReference type="PROSITE" id="PS00237">
    <property type="entry name" value="G_PROTEIN_RECEP_F1_1"/>
    <property type="match status" value="1"/>
</dbReference>
<reference evidence="12" key="2">
    <citation type="submission" date="2025-08" db="UniProtKB">
        <authorList>
            <consortium name="Ensembl"/>
        </authorList>
    </citation>
    <scope>IDENTIFICATION</scope>
</reference>
<reference evidence="12" key="3">
    <citation type="submission" date="2025-09" db="UniProtKB">
        <authorList>
            <consortium name="Ensembl"/>
        </authorList>
    </citation>
    <scope>IDENTIFICATION</scope>
</reference>
<evidence type="ECO:0000256" key="4">
    <source>
        <dbReference type="ARBA" id="ARBA00022989"/>
    </source>
</evidence>
<sequence length="318" mass="36115">HHNHNSLCTVEPQHISITVFLLQVFLVGFLLNSFSLWVFCCRIPQWSSGAVLQFHLAVSDAIITPVAPFIATYFVMGSHWPFGAFLCKLKIALLFIHFYGSILFLTLISIHRYVAVVQFKQGSCMKRKVFVHQVGNRTLCLSIHQRDYIETYFAINFVLLTLGFLMPFSVAVTCYVQIARSVSRININTFKGRGIKAKSRKVVAMCLVIFGLCFMPLNVIRTGAVVLKKYFPEQCILLQVETSYYYSWVLAGANCCLDPLLYCFGSHNFVKAIHRSLRKCDVKFKEDPPTNDQISYDAAIDFPSIVLEHKENMSTPGI</sequence>
<dbReference type="Proteomes" id="UP000694395">
    <property type="component" value="Chromosome 11"/>
</dbReference>
<keyword evidence="5 9" id="KW-0297">G-protein coupled receptor</keyword>
<dbReference type="PRINTS" id="PR00237">
    <property type="entry name" value="GPCRRHODOPSN"/>
</dbReference>
<keyword evidence="8 9" id="KW-0807">Transducer</keyword>
<keyword evidence="7 9" id="KW-0675">Receptor</keyword>
<evidence type="ECO:0000256" key="1">
    <source>
        <dbReference type="ARBA" id="ARBA00004651"/>
    </source>
</evidence>
<dbReference type="SUPFAM" id="SSF81321">
    <property type="entry name" value="Family A G protein-coupled receptor-like"/>
    <property type="match status" value="1"/>
</dbReference>
<dbReference type="Pfam" id="PF00001">
    <property type="entry name" value="7tm_1"/>
    <property type="match status" value="2"/>
</dbReference>
<evidence type="ECO:0000256" key="5">
    <source>
        <dbReference type="ARBA" id="ARBA00023040"/>
    </source>
</evidence>
<dbReference type="Ensembl" id="ENSOMYT00000091286.2">
    <property type="protein sequence ID" value="ENSOMYP00000083813.2"/>
    <property type="gene ID" value="ENSOMYG00000038658.2"/>
</dbReference>
<dbReference type="InterPro" id="IPR000276">
    <property type="entry name" value="GPCR_Rhodpsn"/>
</dbReference>
<dbReference type="GeneTree" id="ENSGT01150000286937"/>
<accession>A0A8C7TTY8</accession>
<keyword evidence="13" id="KW-1185">Reference proteome</keyword>
<dbReference type="AlphaFoldDB" id="A0A8C7TTY8"/>
<evidence type="ECO:0000256" key="3">
    <source>
        <dbReference type="ARBA" id="ARBA00022692"/>
    </source>
</evidence>
<evidence type="ECO:0000313" key="13">
    <source>
        <dbReference type="Proteomes" id="UP000694395"/>
    </source>
</evidence>
<dbReference type="PANTHER" id="PTHR24231:SF35">
    <property type="entry name" value="P2Y PURINOCEPTOR 4-LIKE"/>
    <property type="match status" value="1"/>
</dbReference>
<dbReference type="PANTHER" id="PTHR24231">
    <property type="entry name" value="PURINOCEPTOR-RELATED G-PROTEIN COUPLED RECEPTOR"/>
    <property type="match status" value="1"/>
</dbReference>
<feature type="domain" description="G-protein coupled receptors family 1 profile" evidence="11">
    <location>
        <begin position="31"/>
        <end position="262"/>
    </location>
</feature>
<evidence type="ECO:0000256" key="8">
    <source>
        <dbReference type="ARBA" id="ARBA00023224"/>
    </source>
</evidence>
<comment type="similarity">
    <text evidence="9">Belongs to the G-protein coupled receptor 1 family.</text>
</comment>
<proteinExistence type="inferred from homology"/>
<dbReference type="PROSITE" id="PS50262">
    <property type="entry name" value="G_PROTEIN_RECEP_F1_2"/>
    <property type="match status" value="1"/>
</dbReference>
<evidence type="ECO:0000256" key="10">
    <source>
        <dbReference type="SAM" id="Phobius"/>
    </source>
</evidence>
<feature type="transmembrane region" description="Helical" evidence="10">
    <location>
        <begin position="153"/>
        <end position="178"/>
    </location>
</feature>
<keyword evidence="6 10" id="KW-0472">Membrane</keyword>
<evidence type="ECO:0000256" key="2">
    <source>
        <dbReference type="ARBA" id="ARBA00022475"/>
    </source>
</evidence>
<reference evidence="12" key="1">
    <citation type="submission" date="2020-07" db="EMBL/GenBank/DDBJ databases">
        <title>A long reads based de novo assembly of the rainbow trout Arlee double haploid line genome.</title>
        <authorList>
            <person name="Gao G."/>
            <person name="Palti Y."/>
        </authorList>
    </citation>
    <scope>NUCLEOTIDE SEQUENCE [LARGE SCALE GENOMIC DNA]</scope>
</reference>
<comment type="subcellular location">
    <subcellularLocation>
        <location evidence="1">Cell membrane</location>
        <topology evidence="1">Multi-pass membrane protein</topology>
    </subcellularLocation>
</comment>
<evidence type="ECO:0000259" key="11">
    <source>
        <dbReference type="PROSITE" id="PS50262"/>
    </source>
</evidence>
<name>A0A8C7TTY8_ONCMY</name>
<protein>
    <recommendedName>
        <fullName evidence="11">G-protein coupled receptors family 1 profile domain-containing protein</fullName>
    </recommendedName>
</protein>
<organism evidence="12 13">
    <name type="scientific">Oncorhynchus mykiss</name>
    <name type="common">Rainbow trout</name>
    <name type="synonym">Salmo gairdneri</name>
    <dbReference type="NCBI Taxonomy" id="8022"/>
    <lineage>
        <taxon>Eukaryota</taxon>
        <taxon>Metazoa</taxon>
        <taxon>Chordata</taxon>
        <taxon>Craniata</taxon>
        <taxon>Vertebrata</taxon>
        <taxon>Euteleostomi</taxon>
        <taxon>Actinopterygii</taxon>
        <taxon>Neopterygii</taxon>
        <taxon>Teleostei</taxon>
        <taxon>Protacanthopterygii</taxon>
        <taxon>Salmoniformes</taxon>
        <taxon>Salmonidae</taxon>
        <taxon>Salmoninae</taxon>
        <taxon>Oncorhynchus</taxon>
    </lineage>
</organism>